<name>A0A7K1LG28_9MICC</name>
<protein>
    <recommendedName>
        <fullName evidence="3">Methionine synthase</fullName>
    </recommendedName>
</protein>
<dbReference type="Proteomes" id="UP000462152">
    <property type="component" value="Unassembled WGS sequence"/>
</dbReference>
<gene>
    <name evidence="1" type="ORF">GMA10_02075</name>
</gene>
<proteinExistence type="predicted"/>
<dbReference type="OrthoDB" id="5242426at2"/>
<sequence>MPGRTDPTPSARRIVASSRGRLAGTDFHEAVVAARGELGSPHRAPFPELSERGFAATRTARTVSCLAELFADGQPFGWRLTSRPSHESVAASSRFRSDINVLADVIGGEGSGHQGSTVVSLTGPVSLAADLGLSNGEAVLSDHGARRELAESLTEGVAALSEALRTAVEDESLAIRWLEPHLERALAGRIPTSSGYRTLRAVPRAEADRFLSDLAAACDRLGIDAVLDVDGPLPDPEFGQHFHGVAARPLGRGSAEWEGIAGVVDRGQEAWLGITDVGDEDGTVDTVRSFWRTWRDLGLGAKELSAVTIEEADDLAALSPLRGTEVQRRSATVAEGLLDLSRE</sequence>
<evidence type="ECO:0000313" key="2">
    <source>
        <dbReference type="Proteomes" id="UP000462152"/>
    </source>
</evidence>
<dbReference type="AlphaFoldDB" id="A0A7K1LG28"/>
<dbReference type="EMBL" id="WOGT01000001">
    <property type="protein sequence ID" value="MUN54023.1"/>
    <property type="molecule type" value="Genomic_DNA"/>
</dbReference>
<organism evidence="1 2">
    <name type="scientific">Rothia koreensis</name>
    <dbReference type="NCBI Taxonomy" id="592378"/>
    <lineage>
        <taxon>Bacteria</taxon>
        <taxon>Bacillati</taxon>
        <taxon>Actinomycetota</taxon>
        <taxon>Actinomycetes</taxon>
        <taxon>Micrococcales</taxon>
        <taxon>Micrococcaceae</taxon>
        <taxon>Rothia</taxon>
    </lineage>
</organism>
<keyword evidence="2" id="KW-1185">Reference proteome</keyword>
<comment type="caution">
    <text evidence="1">The sequence shown here is derived from an EMBL/GenBank/DDBJ whole genome shotgun (WGS) entry which is preliminary data.</text>
</comment>
<accession>A0A7K1LG28</accession>
<reference evidence="1 2" key="1">
    <citation type="submission" date="2019-12" db="EMBL/GenBank/DDBJ databases">
        <authorList>
            <person name="Li J."/>
            <person name="Shi Y."/>
            <person name="Xu G."/>
            <person name="Xiao D."/>
            <person name="Ran X."/>
        </authorList>
    </citation>
    <scope>NUCLEOTIDE SEQUENCE [LARGE SCALE GENOMIC DNA]</scope>
    <source>
        <strain evidence="1 2">JCM 15915</strain>
    </source>
</reference>
<evidence type="ECO:0000313" key="1">
    <source>
        <dbReference type="EMBL" id="MUN54023.1"/>
    </source>
</evidence>
<dbReference type="RefSeq" id="WP_129314114.1">
    <property type="nucleotide sequence ID" value="NZ_WOGT01000001.1"/>
</dbReference>
<evidence type="ECO:0008006" key="3">
    <source>
        <dbReference type="Google" id="ProtNLM"/>
    </source>
</evidence>